<reference evidence="1 2" key="1">
    <citation type="submission" date="2022-10" db="EMBL/GenBank/DDBJ databases">
        <title>Roseococcus glaciei nov., sp. nov., isolated from glacier.</title>
        <authorList>
            <person name="Liu Q."/>
            <person name="Xin Y.-H."/>
        </authorList>
    </citation>
    <scope>NUCLEOTIDE SEQUENCE [LARGE SCALE GENOMIC DNA]</scope>
    <source>
        <strain evidence="1 2">MDT2-1-1</strain>
    </source>
</reference>
<dbReference type="EMBL" id="JAPFQI010000003">
    <property type="protein sequence ID" value="MCW8085365.1"/>
    <property type="molecule type" value="Genomic_DNA"/>
</dbReference>
<organism evidence="1 2">
    <name type="scientific">Sabulicella glaciei</name>
    <dbReference type="NCBI Taxonomy" id="2984948"/>
    <lineage>
        <taxon>Bacteria</taxon>
        <taxon>Pseudomonadati</taxon>
        <taxon>Pseudomonadota</taxon>
        <taxon>Alphaproteobacteria</taxon>
        <taxon>Acetobacterales</taxon>
        <taxon>Acetobacteraceae</taxon>
        <taxon>Sabulicella</taxon>
    </lineage>
</organism>
<sequence>MATRGLPSWPWLDAEVADLPEAEALALDAMRAWAEDGPGGPIAQAALVLASAGAEGAALPLNAALRALPGLVPACRVCPGVSRCEADFLLALTAAQAGRRSLALAMLHRVAPPLAAYQAMPGVISLACALRRSGLVFSAPF</sequence>
<evidence type="ECO:0000313" key="2">
    <source>
        <dbReference type="Proteomes" id="UP001526430"/>
    </source>
</evidence>
<evidence type="ECO:0000313" key="1">
    <source>
        <dbReference type="EMBL" id="MCW8085365.1"/>
    </source>
</evidence>
<name>A0ABT3NT72_9PROT</name>
<gene>
    <name evidence="1" type="ORF">OF850_06990</name>
</gene>
<protein>
    <submittedName>
        <fullName evidence="1">Uncharacterized protein</fullName>
    </submittedName>
</protein>
<keyword evidence="2" id="KW-1185">Reference proteome</keyword>
<dbReference type="RefSeq" id="WP_301589256.1">
    <property type="nucleotide sequence ID" value="NZ_JAPFQI010000003.1"/>
</dbReference>
<dbReference type="Proteomes" id="UP001526430">
    <property type="component" value="Unassembled WGS sequence"/>
</dbReference>
<accession>A0ABT3NT72</accession>
<comment type="caution">
    <text evidence="1">The sequence shown here is derived from an EMBL/GenBank/DDBJ whole genome shotgun (WGS) entry which is preliminary data.</text>
</comment>
<proteinExistence type="predicted"/>